<keyword evidence="2" id="KW-1185">Reference proteome</keyword>
<evidence type="ECO:0000313" key="1">
    <source>
        <dbReference type="EMBL" id="EHK98666.1"/>
    </source>
</evidence>
<evidence type="ECO:0008006" key="3">
    <source>
        <dbReference type="Google" id="ProtNLM"/>
    </source>
</evidence>
<gene>
    <name evidence="1" type="ORF">M7I_5505</name>
</gene>
<dbReference type="OrthoDB" id="8864979at2759"/>
<evidence type="ECO:0000313" key="2">
    <source>
        <dbReference type="Proteomes" id="UP000005446"/>
    </source>
</evidence>
<reference evidence="1 2" key="1">
    <citation type="journal article" date="2012" name="Eukaryot. Cell">
        <title>Genome sequence of the fungus Glarea lozoyensis: the first genome sequence of a species from the Helotiaceae family.</title>
        <authorList>
            <person name="Youssar L."/>
            <person name="Gruening B.A."/>
            <person name="Erxleben A."/>
            <person name="Guenther S."/>
            <person name="Huettel W."/>
        </authorList>
    </citation>
    <scope>NUCLEOTIDE SEQUENCE [LARGE SCALE GENOMIC DNA]</scope>
    <source>
        <strain evidence="2">ATCC 74030 / MF5533</strain>
    </source>
</reference>
<sequence length="351" mass="38836">MAANADESQIYPLYDTTFSLHRVSPLHTGLDDPLDDAILRDQARRFRDILTGEVLRGVRVGTDNEDSTLAHMGALQTVTWTQLPFEENWNGQTGQVVGDEDTTVILSESRGLLLRIAYEKMEYTAILLRDIKPGDWDETNVGENSDVDGFEHFPLLLLKMPVSLRDAFTDFLATTFDARISALQFPSSYVTTAFEQYLAYVCVDEEGEQLDALESTRATKNVMGAVEVFIGFNLPGGSSALKTMDIKLSRDDLPRIIARGKVAGNGQEDTPLWNALTAYVNAHLALDLKHERVKVIRIACDAFVLGAEGKVKFLYPGADEDVHSAQRRATRRLVNGLIEAARGGSLANMRP</sequence>
<dbReference type="Proteomes" id="UP000005446">
    <property type="component" value="Unassembled WGS sequence"/>
</dbReference>
<dbReference type="HOGENOM" id="CLU_034400_1_0_1"/>
<name>H0ES30_GLAL7</name>
<dbReference type="Pfam" id="PF13092">
    <property type="entry name" value="CENP-L"/>
    <property type="match status" value="1"/>
</dbReference>
<comment type="caution">
    <text evidence="1">The sequence shown here is derived from an EMBL/GenBank/DDBJ whole genome shotgun (WGS) entry which is preliminary data.</text>
</comment>
<proteinExistence type="predicted"/>
<protein>
    <recommendedName>
        <fullName evidence="3">Siroheme synthase</fullName>
    </recommendedName>
</protein>
<accession>H0ES30</accession>
<dbReference type="EMBL" id="AGUE01000139">
    <property type="protein sequence ID" value="EHK98666.1"/>
    <property type="molecule type" value="Genomic_DNA"/>
</dbReference>
<organism evidence="1 2">
    <name type="scientific">Glarea lozoyensis (strain ATCC 74030 / MF5533)</name>
    <dbReference type="NCBI Taxonomy" id="1104152"/>
    <lineage>
        <taxon>Eukaryota</taxon>
        <taxon>Fungi</taxon>
        <taxon>Dikarya</taxon>
        <taxon>Ascomycota</taxon>
        <taxon>Pezizomycotina</taxon>
        <taxon>Leotiomycetes</taxon>
        <taxon>Helotiales</taxon>
        <taxon>Helotiaceae</taxon>
        <taxon>Glarea</taxon>
    </lineage>
</organism>
<dbReference type="AlphaFoldDB" id="H0ES30"/>
<dbReference type="InterPro" id="IPR025204">
    <property type="entry name" value="CENP-L"/>
</dbReference>
<dbReference type="InParanoid" id="H0ES30"/>